<sequence>MGYYFEKRPKDIRPKAVNEGGFSCQANQSEEPLGNCAWKKVAAAGQEPIKHQKGGRIAVSLYNWARFQECYKPPI</sequence>
<protein>
    <submittedName>
        <fullName evidence="1">Uncharacterized protein</fullName>
    </submittedName>
</protein>
<organism evidence="1 2">
    <name type="scientific">Cyclobacterium xiamenense</name>
    <dbReference type="NCBI Taxonomy" id="1297121"/>
    <lineage>
        <taxon>Bacteria</taxon>
        <taxon>Pseudomonadati</taxon>
        <taxon>Bacteroidota</taxon>
        <taxon>Cytophagia</taxon>
        <taxon>Cytophagales</taxon>
        <taxon>Cyclobacteriaceae</taxon>
        <taxon>Cyclobacterium</taxon>
    </lineage>
</organism>
<keyword evidence="2" id="KW-1185">Reference proteome</keyword>
<proteinExistence type="predicted"/>
<accession>A0A1H6Z358</accession>
<evidence type="ECO:0000313" key="2">
    <source>
        <dbReference type="Proteomes" id="UP000199403"/>
    </source>
</evidence>
<dbReference type="EMBL" id="FNZH01000004">
    <property type="protein sequence ID" value="SEJ46434.1"/>
    <property type="molecule type" value="Genomic_DNA"/>
</dbReference>
<evidence type="ECO:0000313" key="1">
    <source>
        <dbReference type="EMBL" id="SEJ46434.1"/>
    </source>
</evidence>
<reference evidence="2" key="1">
    <citation type="submission" date="2016-10" db="EMBL/GenBank/DDBJ databases">
        <authorList>
            <person name="Varghese N."/>
            <person name="Submissions S."/>
        </authorList>
    </citation>
    <scope>NUCLEOTIDE SEQUENCE [LARGE SCALE GENOMIC DNA]</scope>
    <source>
        <strain evidence="2">IBRC-M 10761</strain>
    </source>
</reference>
<name>A0A1H6Z358_9BACT</name>
<gene>
    <name evidence="1" type="ORF">SAMN05192553_10494</name>
</gene>
<dbReference type="Proteomes" id="UP000199403">
    <property type="component" value="Unassembled WGS sequence"/>
</dbReference>
<dbReference type="AlphaFoldDB" id="A0A1H6Z358"/>